<sequence length="302" mass="34166">MFFKKRILFITAIIFAMLLSACGEGTTEESSSNAKEKSSSDKPAIEMGQINWAENVAVTNMWKAILEDKGYDVNFNLVDMGAQMSALSAGELDVNLEIWLPVQDAKYLEEYQDEVNFSEETWYDKAKVGLVVPSYMEDVNSIKDLNNHKKALEGEITGFDPGAGTMMVTKDVIKEYNLDYELMPSSEPAMLTALNEAVEKKEPIVVPLWSPHSIFSQLDLKYLEDSKKVYGGVEKIHHATRQGFAEDYPKVSKWLKNWKMDDQAIGELMTAVKEAKEQGKEPIDGAEKWVNENQDLINEWIK</sequence>
<keyword evidence="3" id="KW-1003">Cell membrane</keyword>
<accession>A0ABN1B8B0</accession>
<proteinExistence type="predicted"/>
<keyword evidence="5" id="KW-0732">Signal</keyword>
<dbReference type="InterPro" id="IPR007210">
    <property type="entry name" value="ABC_Gly_betaine_transp_sub-bd"/>
</dbReference>
<evidence type="ECO:0000256" key="3">
    <source>
        <dbReference type="ARBA" id="ARBA00022475"/>
    </source>
</evidence>
<dbReference type="Proteomes" id="UP001500880">
    <property type="component" value="Unassembled WGS sequence"/>
</dbReference>
<dbReference type="RefSeq" id="WP_343839987.1">
    <property type="nucleotide sequence ID" value="NZ_BAAADO010000003.1"/>
</dbReference>
<dbReference type="EMBL" id="BAAADO010000003">
    <property type="protein sequence ID" value="GAA0492419.1"/>
    <property type="molecule type" value="Genomic_DNA"/>
</dbReference>
<dbReference type="SUPFAM" id="SSF53850">
    <property type="entry name" value="Periplasmic binding protein-like II"/>
    <property type="match status" value="1"/>
</dbReference>
<gene>
    <name evidence="7" type="ORF">GCM10008986_18440</name>
</gene>
<reference evidence="7 8" key="1">
    <citation type="journal article" date="2019" name="Int. J. Syst. Evol. Microbiol.">
        <title>The Global Catalogue of Microorganisms (GCM) 10K type strain sequencing project: providing services to taxonomists for standard genome sequencing and annotation.</title>
        <authorList>
            <consortium name="The Broad Institute Genomics Platform"/>
            <consortium name="The Broad Institute Genome Sequencing Center for Infectious Disease"/>
            <person name="Wu L."/>
            <person name="Ma J."/>
        </authorList>
    </citation>
    <scope>NUCLEOTIDE SEQUENCE [LARGE SCALE GENOMIC DNA]</scope>
    <source>
        <strain evidence="7 8">JCM 12389</strain>
    </source>
</reference>
<feature type="domain" description="ABC-type glycine betaine transport system substrate-binding" evidence="6">
    <location>
        <begin position="45"/>
        <end position="291"/>
    </location>
</feature>
<dbReference type="CDD" id="cd13639">
    <property type="entry name" value="PBP2_OpuAC_like"/>
    <property type="match status" value="1"/>
</dbReference>
<comment type="subcellular location">
    <subcellularLocation>
        <location evidence="1">Cell membrane</location>
    </subcellularLocation>
</comment>
<keyword evidence="2" id="KW-0813">Transport</keyword>
<dbReference type="Pfam" id="PF04069">
    <property type="entry name" value="OpuAC"/>
    <property type="match status" value="1"/>
</dbReference>
<comment type="caution">
    <text evidence="7">The sequence shown here is derived from an EMBL/GenBank/DDBJ whole genome shotgun (WGS) entry which is preliminary data.</text>
</comment>
<dbReference type="Gene3D" id="3.40.190.100">
    <property type="entry name" value="Glycine betaine-binding periplasmic protein, domain 2"/>
    <property type="match status" value="1"/>
</dbReference>
<evidence type="ECO:0000259" key="6">
    <source>
        <dbReference type="Pfam" id="PF04069"/>
    </source>
</evidence>
<feature type="chain" id="PRO_5045863900" evidence="5">
    <location>
        <begin position="22"/>
        <end position="302"/>
    </location>
</feature>
<evidence type="ECO:0000313" key="8">
    <source>
        <dbReference type="Proteomes" id="UP001500880"/>
    </source>
</evidence>
<evidence type="ECO:0000313" key="7">
    <source>
        <dbReference type="EMBL" id="GAA0492419.1"/>
    </source>
</evidence>
<evidence type="ECO:0000256" key="5">
    <source>
        <dbReference type="SAM" id="SignalP"/>
    </source>
</evidence>
<protein>
    <submittedName>
        <fullName evidence="7">Glycine betaine ABC transporter substrate-binding protein</fullName>
    </submittedName>
</protein>
<feature type="signal peptide" evidence="5">
    <location>
        <begin position="1"/>
        <end position="21"/>
    </location>
</feature>
<dbReference type="PANTHER" id="PTHR47737">
    <property type="entry name" value="GLYCINE BETAINE/PROLINE BETAINE TRANSPORT SYSTEM PERMEASE PROTEIN PROW"/>
    <property type="match status" value="1"/>
</dbReference>
<keyword evidence="4" id="KW-0472">Membrane</keyword>
<keyword evidence="8" id="KW-1185">Reference proteome</keyword>
<dbReference type="Gene3D" id="3.40.190.10">
    <property type="entry name" value="Periplasmic binding protein-like II"/>
    <property type="match status" value="1"/>
</dbReference>
<evidence type="ECO:0000256" key="1">
    <source>
        <dbReference type="ARBA" id="ARBA00004236"/>
    </source>
</evidence>
<organism evidence="7 8">
    <name type="scientific">Salinibacillus aidingensis</name>
    <dbReference type="NCBI Taxonomy" id="237684"/>
    <lineage>
        <taxon>Bacteria</taxon>
        <taxon>Bacillati</taxon>
        <taxon>Bacillota</taxon>
        <taxon>Bacilli</taxon>
        <taxon>Bacillales</taxon>
        <taxon>Bacillaceae</taxon>
        <taxon>Salinibacillus</taxon>
    </lineage>
</organism>
<dbReference type="PANTHER" id="PTHR47737:SF1">
    <property type="entry name" value="GLYCINE BETAINE_PROLINE BETAINE TRANSPORT SYSTEM PERMEASE PROTEIN PROW"/>
    <property type="match status" value="1"/>
</dbReference>
<evidence type="ECO:0000256" key="4">
    <source>
        <dbReference type="ARBA" id="ARBA00023136"/>
    </source>
</evidence>
<evidence type="ECO:0000256" key="2">
    <source>
        <dbReference type="ARBA" id="ARBA00022448"/>
    </source>
</evidence>
<name>A0ABN1B8B0_9BACI</name>
<dbReference type="PROSITE" id="PS51257">
    <property type="entry name" value="PROKAR_LIPOPROTEIN"/>
    <property type="match status" value="1"/>
</dbReference>